<dbReference type="PROSITE" id="PS50071">
    <property type="entry name" value="HOMEOBOX_2"/>
    <property type="match status" value="1"/>
</dbReference>
<evidence type="ECO:0000256" key="6">
    <source>
        <dbReference type="RuleBase" id="RU000682"/>
    </source>
</evidence>
<protein>
    <submittedName>
        <fullName evidence="9">Homeobox protein zampogna</fullName>
    </submittedName>
</protein>
<evidence type="ECO:0000256" key="2">
    <source>
        <dbReference type="ARBA" id="ARBA00023125"/>
    </source>
</evidence>
<feature type="domain" description="Homeobox" evidence="8">
    <location>
        <begin position="112"/>
        <end position="172"/>
    </location>
</feature>
<accession>A0A2S2P866</accession>
<feature type="compositionally biased region" description="Gly residues" evidence="7">
    <location>
        <begin position="178"/>
        <end position="187"/>
    </location>
</feature>
<feature type="region of interest" description="Disordered" evidence="7">
    <location>
        <begin position="171"/>
        <end position="190"/>
    </location>
</feature>
<feature type="DNA-binding region" description="Homeobox" evidence="5">
    <location>
        <begin position="114"/>
        <end position="173"/>
    </location>
</feature>
<dbReference type="InterPro" id="IPR020479">
    <property type="entry name" value="HD_metazoa"/>
</dbReference>
<dbReference type="AlphaFoldDB" id="A0A2S2P866"/>
<keyword evidence="3 5" id="KW-0371">Homeobox</keyword>
<dbReference type="GO" id="GO:0000978">
    <property type="term" value="F:RNA polymerase II cis-regulatory region sequence-specific DNA binding"/>
    <property type="evidence" value="ECO:0007669"/>
    <property type="project" value="TreeGrafter"/>
</dbReference>
<dbReference type="CDD" id="cd00086">
    <property type="entry name" value="homeodomain"/>
    <property type="match status" value="1"/>
</dbReference>
<evidence type="ECO:0000256" key="7">
    <source>
        <dbReference type="SAM" id="MobiDB-lite"/>
    </source>
</evidence>
<evidence type="ECO:0000259" key="8">
    <source>
        <dbReference type="PROSITE" id="PS50071"/>
    </source>
</evidence>
<gene>
    <name evidence="9" type="primary">zax</name>
    <name evidence="9" type="ORF">g.54171</name>
</gene>
<dbReference type="PRINTS" id="PR00024">
    <property type="entry name" value="HOMEOBOX"/>
</dbReference>
<dbReference type="GO" id="GO:0000981">
    <property type="term" value="F:DNA-binding transcription factor activity, RNA polymerase II-specific"/>
    <property type="evidence" value="ECO:0007669"/>
    <property type="project" value="InterPro"/>
</dbReference>
<evidence type="ECO:0000256" key="3">
    <source>
        <dbReference type="ARBA" id="ARBA00023155"/>
    </source>
</evidence>
<sequence>MTEDKNLTPFSIADILKSDDHRAARDGDGDAAAPAARRAENCTDGALDMTNSKCAGKKGESVHDLKFHDIEYRRRIELLGNGDFIFNRTGDHRSALSRFLRTHSERPLHIQQRKKRSRAAFSHTQVFELERRFNQQRYLSGPERADLAHSLKLTETQVKIWFQNRRYKTKRKQLQVPSGGGGGGGGNPPAKRVAVKVLVRDHDCPKDAVHQTSSEAYHRQSSRHGSQGAAAVAAAAAAAAAASGDYRMQQLLQQQLHQYHRSQVHHQRLHRGGDEHASVTYLHPQSTFGNGLHHFPSGAGAAPYYCYEYDPVVAAYLQQEPGSRVSSTTTTDELQDTSDAGSECSINVIDECPTSTTVSE</sequence>
<dbReference type="Pfam" id="PF00046">
    <property type="entry name" value="Homeodomain"/>
    <property type="match status" value="1"/>
</dbReference>
<reference evidence="9" key="1">
    <citation type="submission" date="2018-04" db="EMBL/GenBank/DDBJ databases">
        <title>Transcriptome of Schizaphis graminum biotype I.</title>
        <authorList>
            <person name="Scully E.D."/>
            <person name="Geib S.M."/>
            <person name="Palmer N.A."/>
            <person name="Koch K."/>
            <person name="Bradshaw J."/>
            <person name="Heng-Moss T."/>
            <person name="Sarath G."/>
        </authorList>
    </citation>
    <scope>NUCLEOTIDE SEQUENCE</scope>
</reference>
<keyword evidence="2 5" id="KW-0238">DNA-binding</keyword>
<dbReference type="InterPro" id="IPR009057">
    <property type="entry name" value="Homeodomain-like_sf"/>
</dbReference>
<dbReference type="PANTHER" id="PTHR24340">
    <property type="entry name" value="HOMEOBOX PROTEIN NKX"/>
    <property type="match status" value="1"/>
</dbReference>
<organism evidence="9">
    <name type="scientific">Schizaphis graminum</name>
    <name type="common">Green bug aphid</name>
    <dbReference type="NCBI Taxonomy" id="13262"/>
    <lineage>
        <taxon>Eukaryota</taxon>
        <taxon>Metazoa</taxon>
        <taxon>Ecdysozoa</taxon>
        <taxon>Arthropoda</taxon>
        <taxon>Hexapoda</taxon>
        <taxon>Insecta</taxon>
        <taxon>Pterygota</taxon>
        <taxon>Neoptera</taxon>
        <taxon>Paraneoptera</taxon>
        <taxon>Hemiptera</taxon>
        <taxon>Sternorrhyncha</taxon>
        <taxon>Aphidomorpha</taxon>
        <taxon>Aphidoidea</taxon>
        <taxon>Aphididae</taxon>
        <taxon>Aphidini</taxon>
        <taxon>Schizaphis</taxon>
    </lineage>
</organism>
<dbReference type="InterPro" id="IPR001356">
    <property type="entry name" value="HD"/>
</dbReference>
<dbReference type="InterPro" id="IPR050394">
    <property type="entry name" value="Homeobox_NK-like"/>
</dbReference>
<dbReference type="SUPFAM" id="SSF46689">
    <property type="entry name" value="Homeodomain-like"/>
    <property type="match status" value="1"/>
</dbReference>
<comment type="subcellular location">
    <subcellularLocation>
        <location evidence="1 5 6">Nucleus</location>
    </subcellularLocation>
</comment>
<dbReference type="Gene3D" id="1.10.10.60">
    <property type="entry name" value="Homeodomain-like"/>
    <property type="match status" value="1"/>
</dbReference>
<dbReference type="SMART" id="SM00389">
    <property type="entry name" value="HOX"/>
    <property type="match status" value="1"/>
</dbReference>
<dbReference type="GO" id="GO:0005634">
    <property type="term" value="C:nucleus"/>
    <property type="evidence" value="ECO:0007669"/>
    <property type="project" value="UniProtKB-SubCell"/>
</dbReference>
<name>A0A2S2P866_SCHGA</name>
<dbReference type="PROSITE" id="PS00027">
    <property type="entry name" value="HOMEOBOX_1"/>
    <property type="match status" value="1"/>
</dbReference>
<evidence type="ECO:0000256" key="4">
    <source>
        <dbReference type="ARBA" id="ARBA00023242"/>
    </source>
</evidence>
<evidence type="ECO:0000256" key="5">
    <source>
        <dbReference type="PROSITE-ProRule" id="PRU00108"/>
    </source>
</evidence>
<proteinExistence type="predicted"/>
<dbReference type="GO" id="GO:0030154">
    <property type="term" value="P:cell differentiation"/>
    <property type="evidence" value="ECO:0007669"/>
    <property type="project" value="TreeGrafter"/>
</dbReference>
<dbReference type="EMBL" id="GGMR01013001">
    <property type="protein sequence ID" value="MBY25620.1"/>
    <property type="molecule type" value="Transcribed_RNA"/>
</dbReference>
<dbReference type="PANTHER" id="PTHR24340:SF73">
    <property type="entry name" value="HOMEOBOX PROTEIN BAGPIPE-RELATED"/>
    <property type="match status" value="1"/>
</dbReference>
<dbReference type="InterPro" id="IPR017970">
    <property type="entry name" value="Homeobox_CS"/>
</dbReference>
<evidence type="ECO:0000256" key="1">
    <source>
        <dbReference type="ARBA" id="ARBA00004123"/>
    </source>
</evidence>
<keyword evidence="4 5" id="KW-0539">Nucleus</keyword>
<evidence type="ECO:0000313" key="9">
    <source>
        <dbReference type="EMBL" id="MBY25620.1"/>
    </source>
</evidence>